<organism evidence="1 2">
    <name type="scientific">Candidula unifasciata</name>
    <dbReference type="NCBI Taxonomy" id="100452"/>
    <lineage>
        <taxon>Eukaryota</taxon>
        <taxon>Metazoa</taxon>
        <taxon>Spiralia</taxon>
        <taxon>Lophotrochozoa</taxon>
        <taxon>Mollusca</taxon>
        <taxon>Gastropoda</taxon>
        <taxon>Heterobranchia</taxon>
        <taxon>Euthyneura</taxon>
        <taxon>Panpulmonata</taxon>
        <taxon>Eupulmonata</taxon>
        <taxon>Stylommatophora</taxon>
        <taxon>Helicina</taxon>
        <taxon>Helicoidea</taxon>
        <taxon>Geomitridae</taxon>
        <taxon>Candidula</taxon>
    </lineage>
</organism>
<dbReference type="AlphaFoldDB" id="A0A8S3ZVZ2"/>
<dbReference type="PANTHER" id="PTHR15889">
    <property type="entry name" value="MITOCHONDRIAL RIBOSOMAL PROTEIN L37"/>
    <property type="match status" value="1"/>
</dbReference>
<accession>A0A8S3ZVZ2</accession>
<dbReference type="GO" id="GO:0005739">
    <property type="term" value="C:mitochondrion"/>
    <property type="evidence" value="ECO:0007669"/>
    <property type="project" value="TreeGrafter"/>
</dbReference>
<sequence length="385" mass="44293">VGIVEVNQIIKPDLPRWTPPPENLRFAEPVIPEKLPDWNTEPAFTHSSNVRLFEGVKQACLVANAQHFQGFPPSVESLIGAVDIQDKNLMLQRAIMQSQVWNTDESVLPKRFDPRKPRWFWGRRLGISSLRSSQILMQNLLRLSKSEIKEYPSLRSRHQVADCLLHSYVNYQGKPVVMKENLDLLLTSDQMLPSFAGQDVVDASISYQVPDMWPVLPTVDFLESNHYGLKSHAGVTTSDILACPHTIVQFPRKYHWEDKHYSASQVMTCLMFTAALARQRYGDDVKVLPEPINIQHVLLEQDHFLFTFFQLNTLDLNNATGVKNLVWTTDRSHLFEKILGQPWMPRPIKRDRYESFNPSSFDEFLAVYFNGVPEISENRHRAVEG</sequence>
<dbReference type="OrthoDB" id="5835618at2759"/>
<dbReference type="Proteomes" id="UP000678393">
    <property type="component" value="Unassembled WGS sequence"/>
</dbReference>
<keyword evidence="2" id="KW-1185">Reference proteome</keyword>
<evidence type="ECO:0000313" key="1">
    <source>
        <dbReference type="EMBL" id="CAG5131775.1"/>
    </source>
</evidence>
<feature type="non-terminal residue" evidence="1">
    <location>
        <position position="1"/>
    </location>
</feature>
<protein>
    <recommendedName>
        <fullName evidence="3">Mitochondrial ribosomal protein L37</fullName>
    </recommendedName>
</protein>
<evidence type="ECO:0000313" key="2">
    <source>
        <dbReference type="Proteomes" id="UP000678393"/>
    </source>
</evidence>
<comment type="caution">
    <text evidence="1">The sequence shown here is derived from an EMBL/GenBank/DDBJ whole genome shotgun (WGS) entry which is preliminary data.</text>
</comment>
<reference evidence="1" key="1">
    <citation type="submission" date="2021-04" db="EMBL/GenBank/DDBJ databases">
        <authorList>
            <consortium name="Molecular Ecology Group"/>
        </authorList>
    </citation>
    <scope>NUCLEOTIDE SEQUENCE</scope>
</reference>
<gene>
    <name evidence="1" type="ORF">CUNI_LOCUS17333</name>
</gene>
<dbReference type="EMBL" id="CAJHNH020004879">
    <property type="protein sequence ID" value="CAG5131775.1"/>
    <property type="molecule type" value="Genomic_DNA"/>
</dbReference>
<dbReference type="PANTHER" id="PTHR15889:SF2">
    <property type="entry name" value="LARGE RIBOSOMAL SUBUNIT PROTEIN ML37"/>
    <property type="match status" value="1"/>
</dbReference>
<dbReference type="InterPro" id="IPR052482">
    <property type="entry name" value="mtLSU_mL37"/>
</dbReference>
<name>A0A8S3ZVZ2_9EUPU</name>
<proteinExistence type="predicted"/>
<evidence type="ECO:0008006" key="3">
    <source>
        <dbReference type="Google" id="ProtNLM"/>
    </source>
</evidence>